<reference evidence="1 2" key="1">
    <citation type="journal article" date="2016" name="DNA Res.">
        <title>The draft genome of MD-2 pineapple using hybrid error correction of long reads.</title>
        <authorList>
            <person name="Redwan R.M."/>
            <person name="Saidin A."/>
            <person name="Kumar S.V."/>
        </authorList>
    </citation>
    <scope>NUCLEOTIDE SEQUENCE [LARGE SCALE GENOMIC DNA]</scope>
    <source>
        <strain evidence="2">cv. MD2</strain>
        <tissue evidence="1">Leaf</tissue>
    </source>
</reference>
<organism evidence="1 2">
    <name type="scientific">Ananas comosus</name>
    <name type="common">Pineapple</name>
    <name type="synonym">Ananas ananas</name>
    <dbReference type="NCBI Taxonomy" id="4615"/>
    <lineage>
        <taxon>Eukaryota</taxon>
        <taxon>Viridiplantae</taxon>
        <taxon>Streptophyta</taxon>
        <taxon>Embryophyta</taxon>
        <taxon>Tracheophyta</taxon>
        <taxon>Spermatophyta</taxon>
        <taxon>Magnoliopsida</taxon>
        <taxon>Liliopsida</taxon>
        <taxon>Poales</taxon>
        <taxon>Bromeliaceae</taxon>
        <taxon>Bromelioideae</taxon>
        <taxon>Ananas</taxon>
    </lineage>
</organism>
<protein>
    <submittedName>
        <fullName evidence="1">Uncharacterized protein</fullName>
    </submittedName>
</protein>
<accession>A0A199UPR4</accession>
<name>A0A199UPR4_ANACO</name>
<sequence length="12" mass="1532">MYHLFRCTETCK</sequence>
<evidence type="ECO:0000313" key="2">
    <source>
        <dbReference type="Proteomes" id="UP000092600"/>
    </source>
</evidence>
<proteinExistence type="predicted"/>
<gene>
    <name evidence="1" type="ORF">ACMD2_26094</name>
</gene>
<dbReference type="Proteomes" id="UP000092600">
    <property type="component" value="Unassembled WGS sequence"/>
</dbReference>
<comment type="caution">
    <text evidence="1">The sequence shown here is derived from an EMBL/GenBank/DDBJ whole genome shotgun (WGS) entry which is preliminary data.</text>
</comment>
<dbReference type="EMBL" id="LSRQ01005912">
    <property type="protein sequence ID" value="OAY66788.1"/>
    <property type="molecule type" value="Genomic_DNA"/>
</dbReference>
<evidence type="ECO:0000313" key="1">
    <source>
        <dbReference type="EMBL" id="OAY66788.1"/>
    </source>
</evidence>